<dbReference type="GO" id="GO:0003973">
    <property type="term" value="F:(S)-2-hydroxy-acid oxidase activity"/>
    <property type="evidence" value="ECO:0007669"/>
    <property type="project" value="UniProtKB-EC"/>
</dbReference>
<comment type="caution">
    <text evidence="17">The sequence shown here is derived from an EMBL/GenBank/DDBJ whole genome shotgun (WGS) entry which is preliminary data.</text>
</comment>
<comment type="similarity">
    <text evidence="7">Belongs to the FMN-dependent alpha-hydroxy acid dehydrogenase family.</text>
</comment>
<evidence type="ECO:0000256" key="14">
    <source>
        <dbReference type="PIRSR" id="PIRSR000138-1"/>
    </source>
</evidence>
<sequence length="382" mass="41901">MSVSSQKGSFLEHITIQDSFPIGPEQLEAAAKHTLPEEVFGHIRSGAGGEETLRKNRAAFEQYSIIPRCLSNVSQVDTSIRILGKEYAFPFMVAPIGHLKMVHEEPDFAIANVAASMNIPYIQSTVTARSIEEVSEAVPEGPKWFQLYWSSNDAISYSMAERAEKAGYEAIVVTVDTVMLGWREDDMRYQYSPLKKGYGKANYVQDPAFQKGLKEGQNEIDSIIENLHHPHLHWDNIAELHQRTNLPIFLKGILHSEDAKQAIEAGIDGIIVSNHGGRQMDGIIPSLEALPAIRKAVGPDFPLLFDSGIRRGADVIKALALGADAILLGRPYAYALALQGESGVQKIFANLAQEVSVSMALSGAKTVEEVKQLTLKGSDYSL</sequence>
<comment type="catalytic activity">
    <reaction evidence="11">
        <text>2-hydroxyoctadecanoate + O2 = 2-oxooctadecanoate + H2O2</text>
        <dbReference type="Rhea" id="RHEA:68964"/>
        <dbReference type="ChEBI" id="CHEBI:15379"/>
        <dbReference type="ChEBI" id="CHEBI:16240"/>
        <dbReference type="ChEBI" id="CHEBI:17162"/>
        <dbReference type="ChEBI" id="CHEBI:76724"/>
    </reaction>
</comment>
<dbReference type="SUPFAM" id="SSF51395">
    <property type="entry name" value="FMN-linked oxidoreductases"/>
    <property type="match status" value="1"/>
</dbReference>
<dbReference type="Gene3D" id="3.20.20.70">
    <property type="entry name" value="Aldolase class I"/>
    <property type="match status" value="1"/>
</dbReference>
<feature type="binding site" evidence="15">
    <location>
        <position position="275"/>
    </location>
    <ligand>
        <name>glyoxylate</name>
        <dbReference type="ChEBI" id="CHEBI:36655"/>
    </ligand>
</feature>
<evidence type="ECO:0000256" key="1">
    <source>
        <dbReference type="ARBA" id="ARBA00000616"/>
    </source>
</evidence>
<dbReference type="RefSeq" id="WP_147210784.1">
    <property type="nucleotide sequence ID" value="NZ_BJYM01000010.1"/>
</dbReference>
<evidence type="ECO:0000256" key="2">
    <source>
        <dbReference type="ARBA" id="ARBA00001917"/>
    </source>
</evidence>
<comment type="catalytic activity">
    <reaction evidence="12">
        <text>2-hydroxyoctanoate + O2 = 2-oxooctanoate + H2O2</text>
        <dbReference type="Rhea" id="RHEA:67940"/>
        <dbReference type="ChEBI" id="CHEBI:15379"/>
        <dbReference type="ChEBI" id="CHEBI:16240"/>
        <dbReference type="ChEBI" id="CHEBI:133514"/>
        <dbReference type="ChEBI" id="CHEBI:176689"/>
    </reaction>
</comment>
<protein>
    <recommendedName>
        <fullName evidence="8">L-lactate oxidase</fullName>
        <ecNumber evidence="3">1.1.3.15</ecNumber>
    </recommendedName>
    <alternativeName>
        <fullName evidence="13">(S)-2-hydroxy-acid oxidase</fullName>
    </alternativeName>
</protein>
<dbReference type="InterPro" id="IPR037396">
    <property type="entry name" value="FMN_HAD"/>
</dbReference>
<evidence type="ECO:0000313" key="18">
    <source>
        <dbReference type="Proteomes" id="UP000321558"/>
    </source>
</evidence>
<evidence type="ECO:0000256" key="12">
    <source>
        <dbReference type="ARBA" id="ARBA00052949"/>
    </source>
</evidence>
<feature type="active site" description="Proton acceptor" evidence="14">
    <location>
        <position position="275"/>
    </location>
</feature>
<keyword evidence="5 15" id="KW-0288">FMN</keyword>
<keyword evidence="18" id="KW-1185">Reference proteome</keyword>
<dbReference type="PANTHER" id="PTHR10578">
    <property type="entry name" value="S -2-HYDROXY-ACID OXIDASE-RELATED"/>
    <property type="match status" value="1"/>
</dbReference>
<evidence type="ECO:0000256" key="4">
    <source>
        <dbReference type="ARBA" id="ARBA00022630"/>
    </source>
</evidence>
<evidence type="ECO:0000256" key="15">
    <source>
        <dbReference type="PIRSR" id="PIRSR000138-2"/>
    </source>
</evidence>
<keyword evidence="6" id="KW-0560">Oxidoreductase</keyword>
<dbReference type="InterPro" id="IPR013785">
    <property type="entry name" value="Aldolase_TIM"/>
</dbReference>
<evidence type="ECO:0000256" key="11">
    <source>
        <dbReference type="ARBA" id="ARBA00050773"/>
    </source>
</evidence>
<evidence type="ECO:0000256" key="6">
    <source>
        <dbReference type="ARBA" id="ARBA00023002"/>
    </source>
</evidence>
<dbReference type="AlphaFoldDB" id="A0A511ZK44"/>
<dbReference type="PANTHER" id="PTHR10578:SF143">
    <property type="entry name" value="FMN-DEPENDENT ALPHA-HYDROXY ACID DEHYDROGENASE PB1A11.03"/>
    <property type="match status" value="1"/>
</dbReference>
<comment type="catalytic activity">
    <reaction evidence="1">
        <text>a (2S)-2-hydroxycarboxylate + O2 = a 2-oxocarboxylate + H2O2</text>
        <dbReference type="Rhea" id="RHEA:16789"/>
        <dbReference type="ChEBI" id="CHEBI:15379"/>
        <dbReference type="ChEBI" id="CHEBI:16240"/>
        <dbReference type="ChEBI" id="CHEBI:35179"/>
        <dbReference type="ChEBI" id="CHEBI:58123"/>
        <dbReference type="EC" id="1.1.3.15"/>
    </reaction>
</comment>
<feature type="binding site" evidence="15">
    <location>
        <position position="273"/>
    </location>
    <ligand>
        <name>FMN</name>
        <dbReference type="ChEBI" id="CHEBI:58210"/>
    </ligand>
</feature>
<feature type="binding site" evidence="15">
    <location>
        <begin position="306"/>
        <end position="310"/>
    </location>
    <ligand>
        <name>FMN</name>
        <dbReference type="ChEBI" id="CHEBI:58210"/>
    </ligand>
</feature>
<keyword evidence="4 15" id="KW-0285">Flavoprotein</keyword>
<feature type="binding site" evidence="15">
    <location>
        <position position="183"/>
    </location>
    <ligand>
        <name>glyoxylate</name>
        <dbReference type="ChEBI" id="CHEBI:36655"/>
    </ligand>
</feature>
<dbReference type="Pfam" id="PF01070">
    <property type="entry name" value="FMN_dh"/>
    <property type="match status" value="1"/>
</dbReference>
<comment type="catalytic activity">
    <reaction evidence="10">
        <text>mandelate + O2 = phenylglyoxylate + H2O2</text>
        <dbReference type="Rhea" id="RHEA:68968"/>
        <dbReference type="ChEBI" id="CHEBI:15379"/>
        <dbReference type="ChEBI" id="CHEBI:16240"/>
        <dbReference type="ChEBI" id="CHEBI:25147"/>
        <dbReference type="ChEBI" id="CHEBI:36656"/>
    </reaction>
</comment>
<evidence type="ECO:0000256" key="8">
    <source>
        <dbReference type="ARBA" id="ARBA00029513"/>
    </source>
</evidence>
<dbReference type="EMBL" id="BJYM01000010">
    <property type="protein sequence ID" value="GEN87828.1"/>
    <property type="molecule type" value="Genomic_DNA"/>
</dbReference>
<dbReference type="InterPro" id="IPR000262">
    <property type="entry name" value="FMN-dep_DH"/>
</dbReference>
<gene>
    <name evidence="17" type="ORF">OSO01_25670</name>
</gene>
<dbReference type="EC" id="1.1.3.15" evidence="3"/>
<feature type="domain" description="FMN hydroxy acid dehydrogenase" evidence="16">
    <location>
        <begin position="16"/>
        <end position="380"/>
    </location>
</feature>
<feature type="binding site" evidence="15">
    <location>
        <position position="251"/>
    </location>
    <ligand>
        <name>FMN</name>
        <dbReference type="ChEBI" id="CHEBI:58210"/>
    </ligand>
</feature>
<comment type="cofactor">
    <cofactor evidence="2">
        <name>FMN</name>
        <dbReference type="ChEBI" id="CHEBI:58210"/>
    </cofactor>
</comment>
<evidence type="ECO:0000259" key="16">
    <source>
        <dbReference type="PROSITE" id="PS51349"/>
    </source>
</evidence>
<feature type="binding site" evidence="15">
    <location>
        <position position="146"/>
    </location>
    <ligand>
        <name>FMN</name>
        <dbReference type="ChEBI" id="CHEBI:58210"/>
    </ligand>
</feature>
<dbReference type="FunFam" id="3.20.20.70:FF:000029">
    <property type="entry name" value="L-lactate dehydrogenase"/>
    <property type="match status" value="1"/>
</dbReference>
<evidence type="ECO:0000256" key="13">
    <source>
        <dbReference type="ARBA" id="ARBA00079803"/>
    </source>
</evidence>
<dbReference type="InterPro" id="IPR008259">
    <property type="entry name" value="FMN_hydac_DH_AS"/>
</dbReference>
<dbReference type="STRING" id="582851.GCA_900162665_04049"/>
<dbReference type="Proteomes" id="UP000321558">
    <property type="component" value="Unassembled WGS sequence"/>
</dbReference>
<comment type="catalytic activity">
    <reaction evidence="9">
        <text>(S)-lactate + O2 = pyruvate + H2O2</text>
        <dbReference type="Rhea" id="RHEA:55868"/>
        <dbReference type="ChEBI" id="CHEBI:15361"/>
        <dbReference type="ChEBI" id="CHEBI:15379"/>
        <dbReference type="ChEBI" id="CHEBI:16240"/>
        <dbReference type="ChEBI" id="CHEBI:16651"/>
    </reaction>
    <physiologicalReaction direction="left-to-right" evidence="9">
        <dbReference type="Rhea" id="RHEA:55869"/>
    </physiologicalReaction>
</comment>
<evidence type="ECO:0000256" key="9">
    <source>
        <dbReference type="ARBA" id="ARBA00048754"/>
    </source>
</evidence>
<dbReference type="PROSITE" id="PS00557">
    <property type="entry name" value="FMN_HYDROXY_ACID_DH_1"/>
    <property type="match status" value="1"/>
</dbReference>
<evidence type="ECO:0000256" key="7">
    <source>
        <dbReference type="ARBA" id="ARBA00024042"/>
    </source>
</evidence>
<feature type="binding site" evidence="15">
    <location>
        <position position="124"/>
    </location>
    <ligand>
        <name>FMN</name>
        <dbReference type="ChEBI" id="CHEBI:58210"/>
    </ligand>
</feature>
<feature type="binding site" evidence="15">
    <location>
        <begin position="95"/>
        <end position="97"/>
    </location>
    <ligand>
        <name>FMN</name>
        <dbReference type="ChEBI" id="CHEBI:58210"/>
    </ligand>
</feature>
<feature type="binding site" evidence="15">
    <location>
        <position position="278"/>
    </location>
    <ligand>
        <name>glyoxylate</name>
        <dbReference type="ChEBI" id="CHEBI:36655"/>
    </ligand>
</feature>
<evidence type="ECO:0000256" key="5">
    <source>
        <dbReference type="ARBA" id="ARBA00022643"/>
    </source>
</evidence>
<feature type="binding site" evidence="15">
    <location>
        <position position="148"/>
    </location>
    <ligand>
        <name>glyoxylate</name>
        <dbReference type="ChEBI" id="CHEBI:36655"/>
    </ligand>
</feature>
<reference evidence="17 18" key="1">
    <citation type="submission" date="2019-07" db="EMBL/GenBank/DDBJ databases">
        <title>Whole genome shotgun sequence of Oceanobacillus sojae NBRC 105379.</title>
        <authorList>
            <person name="Hosoyama A."/>
            <person name="Uohara A."/>
            <person name="Ohji S."/>
            <person name="Ichikawa N."/>
        </authorList>
    </citation>
    <scope>NUCLEOTIDE SEQUENCE [LARGE SCALE GENOMIC DNA]</scope>
    <source>
        <strain evidence="17 18">NBRC 105379</strain>
    </source>
</reference>
<dbReference type="OrthoDB" id="9770452at2"/>
<dbReference type="PIRSF" id="PIRSF000138">
    <property type="entry name" value="Al-hdrx_acd_dh"/>
    <property type="match status" value="1"/>
</dbReference>
<organism evidence="17 18">
    <name type="scientific">Oceanobacillus sojae</name>
    <dbReference type="NCBI Taxonomy" id="582851"/>
    <lineage>
        <taxon>Bacteria</taxon>
        <taxon>Bacillati</taxon>
        <taxon>Bacillota</taxon>
        <taxon>Bacilli</taxon>
        <taxon>Bacillales</taxon>
        <taxon>Bacillaceae</taxon>
        <taxon>Oceanobacillus</taxon>
    </lineage>
</organism>
<evidence type="ECO:0000256" key="3">
    <source>
        <dbReference type="ARBA" id="ARBA00013087"/>
    </source>
</evidence>
<proteinExistence type="inferred from homology"/>
<evidence type="ECO:0000313" key="17">
    <source>
        <dbReference type="EMBL" id="GEN87828.1"/>
    </source>
</evidence>
<name>A0A511ZK44_9BACI</name>
<dbReference type="GO" id="GO:0010181">
    <property type="term" value="F:FMN binding"/>
    <property type="evidence" value="ECO:0007669"/>
    <property type="project" value="InterPro"/>
</dbReference>
<feature type="binding site" evidence="15">
    <location>
        <position position="174"/>
    </location>
    <ligand>
        <name>FMN</name>
        <dbReference type="ChEBI" id="CHEBI:58210"/>
    </ligand>
</feature>
<evidence type="ECO:0000256" key="10">
    <source>
        <dbReference type="ARBA" id="ARBA00050549"/>
    </source>
</evidence>
<accession>A0A511ZK44</accession>
<dbReference type="InterPro" id="IPR012133">
    <property type="entry name" value="Alpha-hydoxy_acid_DH_FMN"/>
</dbReference>
<dbReference type="PROSITE" id="PS51349">
    <property type="entry name" value="FMN_HYDROXY_ACID_DH_2"/>
    <property type="match status" value="1"/>
</dbReference>
<feature type="binding site" evidence="15">
    <location>
        <begin position="329"/>
        <end position="330"/>
    </location>
    <ligand>
        <name>FMN</name>
        <dbReference type="ChEBI" id="CHEBI:58210"/>
    </ligand>
</feature>